<dbReference type="InterPro" id="IPR036390">
    <property type="entry name" value="WH_DNA-bd_sf"/>
</dbReference>
<keyword evidence="6 18" id="KW-0812">Transmembrane</keyword>
<protein>
    <recommendedName>
        <fullName evidence="3">DNA translocase FtsK</fullName>
    </recommendedName>
</protein>
<dbReference type="RefSeq" id="WP_284371807.1">
    <property type="nucleotide sequence ID" value="NZ_BSNJ01000003.1"/>
</dbReference>
<feature type="binding site" evidence="16">
    <location>
        <begin position="472"/>
        <end position="479"/>
    </location>
    <ligand>
        <name>ATP</name>
        <dbReference type="ChEBI" id="CHEBI:30616"/>
    </ligand>
</feature>
<feature type="region of interest" description="Disordered" evidence="17">
    <location>
        <begin position="273"/>
        <end position="311"/>
    </location>
</feature>
<evidence type="ECO:0000313" key="20">
    <source>
        <dbReference type="EMBL" id="GLQ20860.1"/>
    </source>
</evidence>
<dbReference type="Gene3D" id="3.40.50.300">
    <property type="entry name" value="P-loop containing nucleotide triphosphate hydrolases"/>
    <property type="match status" value="1"/>
</dbReference>
<keyword evidence="9 16" id="KW-0067">ATP-binding</keyword>
<evidence type="ECO:0000256" key="2">
    <source>
        <dbReference type="ARBA" id="ARBA00006474"/>
    </source>
</evidence>
<comment type="subcellular location">
    <subcellularLocation>
        <location evidence="1">Cell membrane</location>
        <topology evidence="1">Multi-pass membrane protein</topology>
    </subcellularLocation>
</comment>
<dbReference type="InterPro" id="IPR002543">
    <property type="entry name" value="FtsK_dom"/>
</dbReference>
<evidence type="ECO:0000256" key="11">
    <source>
        <dbReference type="ARBA" id="ARBA00023125"/>
    </source>
</evidence>
<keyword evidence="13" id="KW-0131">Cell cycle</keyword>
<evidence type="ECO:0000256" key="5">
    <source>
        <dbReference type="ARBA" id="ARBA00022618"/>
    </source>
</evidence>
<evidence type="ECO:0000256" key="1">
    <source>
        <dbReference type="ARBA" id="ARBA00004651"/>
    </source>
</evidence>
<evidence type="ECO:0000259" key="19">
    <source>
        <dbReference type="PROSITE" id="PS50901"/>
    </source>
</evidence>
<dbReference type="InterPro" id="IPR050206">
    <property type="entry name" value="FtsK/SpoIIIE/SftA"/>
</dbReference>
<feature type="domain" description="FtsK" evidence="19">
    <location>
        <begin position="455"/>
        <end position="674"/>
    </location>
</feature>
<organism evidence="20 21">
    <name type="scientific">Algimonas porphyrae</name>
    <dbReference type="NCBI Taxonomy" id="1128113"/>
    <lineage>
        <taxon>Bacteria</taxon>
        <taxon>Pseudomonadati</taxon>
        <taxon>Pseudomonadota</taxon>
        <taxon>Alphaproteobacteria</taxon>
        <taxon>Maricaulales</taxon>
        <taxon>Robiginitomaculaceae</taxon>
        <taxon>Algimonas</taxon>
    </lineage>
</organism>
<feature type="compositionally biased region" description="Basic residues" evidence="17">
    <location>
        <begin position="291"/>
        <end position="304"/>
    </location>
</feature>
<keyword evidence="11" id="KW-0238">DNA-binding</keyword>
<evidence type="ECO:0000313" key="21">
    <source>
        <dbReference type="Proteomes" id="UP001161390"/>
    </source>
</evidence>
<evidence type="ECO:0000256" key="9">
    <source>
        <dbReference type="ARBA" id="ARBA00022840"/>
    </source>
</evidence>
<feature type="compositionally biased region" description="Pro residues" evidence="17">
    <location>
        <begin position="273"/>
        <end position="285"/>
    </location>
</feature>
<accession>A0ABQ5V1F2</accession>
<keyword evidence="12 18" id="KW-0472">Membrane</keyword>
<keyword evidence="10 18" id="KW-1133">Transmembrane helix</keyword>
<keyword evidence="21" id="KW-1185">Reference proteome</keyword>
<keyword evidence="4" id="KW-1003">Cell membrane</keyword>
<feature type="region of interest" description="Disordered" evidence="17">
    <location>
        <begin position="798"/>
        <end position="818"/>
    </location>
</feature>
<evidence type="ECO:0000256" key="13">
    <source>
        <dbReference type="ARBA" id="ARBA00023306"/>
    </source>
</evidence>
<evidence type="ECO:0000256" key="15">
    <source>
        <dbReference type="ARBA" id="ARBA00025923"/>
    </source>
</evidence>
<keyword evidence="7 16" id="KW-0547">Nucleotide-binding</keyword>
<comment type="subunit">
    <text evidence="15">Homohexamer. Forms a ring that surrounds DNA.</text>
</comment>
<dbReference type="SUPFAM" id="SSF52540">
    <property type="entry name" value="P-loop containing nucleoside triphosphate hydrolases"/>
    <property type="match status" value="1"/>
</dbReference>
<dbReference type="SMART" id="SM00843">
    <property type="entry name" value="Ftsk_gamma"/>
    <property type="match status" value="1"/>
</dbReference>
<dbReference type="InterPro" id="IPR025199">
    <property type="entry name" value="FtsK_4TM"/>
</dbReference>
<dbReference type="PANTHER" id="PTHR22683">
    <property type="entry name" value="SPORULATION PROTEIN RELATED"/>
    <property type="match status" value="1"/>
</dbReference>
<gene>
    <name evidence="20" type="ORF">GCM10007854_18150</name>
</gene>
<dbReference type="Pfam" id="PF01580">
    <property type="entry name" value="FtsK_SpoIIIE"/>
    <property type="match status" value="1"/>
</dbReference>
<dbReference type="CDD" id="cd01127">
    <property type="entry name" value="TrwB_TraG_TraD_VirD4"/>
    <property type="match status" value="1"/>
</dbReference>
<dbReference type="PROSITE" id="PS50901">
    <property type="entry name" value="FTSK"/>
    <property type="match status" value="1"/>
</dbReference>
<dbReference type="Proteomes" id="UP001161390">
    <property type="component" value="Unassembled WGS sequence"/>
</dbReference>
<dbReference type="Gene3D" id="1.10.10.10">
    <property type="entry name" value="Winged helix-like DNA-binding domain superfamily/Winged helix DNA-binding domain"/>
    <property type="match status" value="1"/>
</dbReference>
<evidence type="ECO:0000256" key="7">
    <source>
        <dbReference type="ARBA" id="ARBA00022741"/>
    </source>
</evidence>
<reference evidence="20" key="1">
    <citation type="journal article" date="2014" name="Int. J. Syst. Evol. Microbiol.">
        <title>Complete genome of a new Firmicutes species belonging to the dominant human colonic microbiota ('Ruminococcus bicirculans') reveals two chromosomes and a selective capacity to utilize plant glucans.</title>
        <authorList>
            <consortium name="NISC Comparative Sequencing Program"/>
            <person name="Wegmann U."/>
            <person name="Louis P."/>
            <person name="Goesmann A."/>
            <person name="Henrissat B."/>
            <person name="Duncan S.H."/>
            <person name="Flint H.J."/>
        </authorList>
    </citation>
    <scope>NUCLEOTIDE SEQUENCE</scope>
    <source>
        <strain evidence="20">NBRC 108216</strain>
    </source>
</reference>
<keyword evidence="8" id="KW-0159">Chromosome partition</keyword>
<feature type="transmembrane region" description="Helical" evidence="18">
    <location>
        <begin position="86"/>
        <end position="107"/>
    </location>
</feature>
<dbReference type="EMBL" id="BSNJ01000003">
    <property type="protein sequence ID" value="GLQ20860.1"/>
    <property type="molecule type" value="Genomic_DNA"/>
</dbReference>
<evidence type="ECO:0000256" key="3">
    <source>
        <dbReference type="ARBA" id="ARBA00020887"/>
    </source>
</evidence>
<evidence type="ECO:0000256" key="4">
    <source>
        <dbReference type="ARBA" id="ARBA00022475"/>
    </source>
</evidence>
<dbReference type="InterPro" id="IPR003593">
    <property type="entry name" value="AAA+_ATPase"/>
</dbReference>
<evidence type="ECO:0000256" key="16">
    <source>
        <dbReference type="PROSITE-ProRule" id="PRU00289"/>
    </source>
</evidence>
<evidence type="ECO:0000256" key="10">
    <source>
        <dbReference type="ARBA" id="ARBA00022989"/>
    </source>
</evidence>
<dbReference type="Pfam" id="PF17854">
    <property type="entry name" value="FtsK_alpha"/>
    <property type="match status" value="1"/>
</dbReference>
<feature type="transmembrane region" description="Helical" evidence="18">
    <location>
        <begin position="127"/>
        <end position="146"/>
    </location>
</feature>
<feature type="transmembrane region" description="Helical" evidence="18">
    <location>
        <begin position="37"/>
        <end position="57"/>
    </location>
</feature>
<comment type="function">
    <text evidence="14">Essential cell division protein that coordinates cell division and chromosome segregation. The N-terminus is involved in assembly of the cell-division machinery. The C-terminus functions as a DNA motor that moves dsDNA in an ATP-dependent manner towards the dif recombination site, which is located within the replication terminus region. Translocation stops specifically at Xer-dif sites, where FtsK interacts with the Xer recombinase, allowing activation of chromosome unlinking by recombination. FtsK orienting polar sequences (KOPS) guide the direction of DNA translocation. FtsK can remove proteins from DNA as it translocates, but translocation stops specifically at XerCD-dif site, thereby preventing removal of XerC and XerD from dif.</text>
</comment>
<dbReference type="InterPro" id="IPR036388">
    <property type="entry name" value="WH-like_DNA-bd_sf"/>
</dbReference>
<proteinExistence type="inferred from homology"/>
<dbReference type="SUPFAM" id="SSF46785">
    <property type="entry name" value="Winged helix' DNA-binding domain"/>
    <property type="match status" value="1"/>
</dbReference>
<evidence type="ECO:0000256" key="8">
    <source>
        <dbReference type="ARBA" id="ARBA00022829"/>
    </source>
</evidence>
<name>A0ABQ5V1F2_9PROT</name>
<dbReference type="InterPro" id="IPR041027">
    <property type="entry name" value="FtsK_alpha"/>
</dbReference>
<dbReference type="Gene3D" id="3.30.980.40">
    <property type="match status" value="1"/>
</dbReference>
<reference evidence="20" key="2">
    <citation type="submission" date="2023-01" db="EMBL/GenBank/DDBJ databases">
        <title>Draft genome sequence of Algimonas porphyrae strain NBRC 108216.</title>
        <authorList>
            <person name="Sun Q."/>
            <person name="Mori K."/>
        </authorList>
    </citation>
    <scope>NUCLEOTIDE SEQUENCE</scope>
    <source>
        <strain evidence="20">NBRC 108216</strain>
    </source>
</reference>
<sequence length="818" mass="87853">MTPPPAATASYEEYSPEAIQAMMDAVTQAEATAWKRAVGALAVIALGLMILLAQLSYSPFDPTADTAGVGTVTNWLGGPGAWLSNLLMQTLGWGGLLAGALAIISGIRRIVRHKAPVQTRRDRAGRALIYIGAVLLGTATLSAFPIPQSWPMASGLGGWFGDLMHLGMKGWLDYVGVPLSGGIVALITFLGFGVCLARHLGVVRRDVVDILDAAGLVWAYTRVGIDTLSAWLVRIFRKSYVQDVDAGPVGLRDIPDTAPPVAAFAPAAASSPPAIPAAAPQPAPKPAATKAKPKPKSKARKVANPKKGQPEFDFSDASAFVLPTPDLLKAPPPRSTVRDETMLVRQSEQLHRVMGDYGVEGVMGDVRPGPVVTLFEFEPAPGVKSSRVINLASDIARNMSAQSARIAVVPGHNALGVELPNRKREIVWLRDMMESEAFASSEARLPLIMGEDIGGEPFVTDLASMPHMLVAGTTGSGKSVAVNSMILSLMYKLTPDQCKFIMIDPKMLELSVYDGAPHLLAPVVTEPKKAVVALKWAVREMEDRYRKMSQVNVRGMEAFNQKVAEAKRTGETLSKTVQTGFDHDSGEPVFETQEFEFEPMPYIVIIIDEMADLMMVAKKDIEGSVQRLAQMARAAGIHMILATQRPSTDVITGTIKANFPTKVCFRVGSKIDSRVILGEMGGEQLLGKGDMLFSGDTSPKRYHGPFVSDSEVERVANFVRAQGTPAYLDAITEEKDEEAPDDASLAGGGSDGGSLFDQAVAIVARDRKASTSYIQRRLSIGYNRAADLIDRMEQEGMISSAGSGGKREIFLPEEDDPF</sequence>
<dbReference type="PANTHER" id="PTHR22683:SF41">
    <property type="entry name" value="DNA TRANSLOCASE FTSK"/>
    <property type="match status" value="1"/>
</dbReference>
<evidence type="ECO:0000256" key="17">
    <source>
        <dbReference type="SAM" id="MobiDB-lite"/>
    </source>
</evidence>
<evidence type="ECO:0000256" key="14">
    <source>
        <dbReference type="ARBA" id="ARBA00024784"/>
    </source>
</evidence>
<keyword evidence="5" id="KW-0132">Cell division</keyword>
<comment type="similarity">
    <text evidence="2">Belongs to the FtsK/SpoIIIE/SftA family.</text>
</comment>
<evidence type="ECO:0000256" key="18">
    <source>
        <dbReference type="SAM" id="Phobius"/>
    </source>
</evidence>
<evidence type="ECO:0000256" key="12">
    <source>
        <dbReference type="ARBA" id="ARBA00023136"/>
    </source>
</evidence>
<dbReference type="Pfam" id="PF09397">
    <property type="entry name" value="FtsK_gamma"/>
    <property type="match status" value="1"/>
</dbReference>
<dbReference type="InterPro" id="IPR027417">
    <property type="entry name" value="P-loop_NTPase"/>
</dbReference>
<dbReference type="Pfam" id="PF13491">
    <property type="entry name" value="FtsK_4TM"/>
    <property type="match status" value="1"/>
</dbReference>
<dbReference type="SMART" id="SM00382">
    <property type="entry name" value="AAA"/>
    <property type="match status" value="1"/>
</dbReference>
<evidence type="ECO:0000256" key="6">
    <source>
        <dbReference type="ARBA" id="ARBA00022692"/>
    </source>
</evidence>
<feature type="transmembrane region" description="Helical" evidence="18">
    <location>
        <begin position="174"/>
        <end position="197"/>
    </location>
</feature>
<comment type="caution">
    <text evidence="20">The sequence shown here is derived from an EMBL/GenBank/DDBJ whole genome shotgun (WGS) entry which is preliminary data.</text>
</comment>
<dbReference type="InterPro" id="IPR018541">
    <property type="entry name" value="Ftsk_gamma"/>
</dbReference>